<evidence type="ECO:0000313" key="2">
    <source>
        <dbReference type="EMBL" id="EFQ92012.1"/>
    </source>
</evidence>
<dbReference type="AlphaFoldDB" id="E3RQI3"/>
<reference evidence="2 3" key="1">
    <citation type="journal article" date="2010" name="Genome Biol.">
        <title>A first genome assembly of the barley fungal pathogen Pyrenophora teres f. teres.</title>
        <authorList>
            <person name="Ellwood S.R."/>
            <person name="Liu Z."/>
            <person name="Syme R.A."/>
            <person name="Lai Z."/>
            <person name="Hane J.K."/>
            <person name="Keiper F."/>
            <person name="Moffat C.S."/>
            <person name="Oliver R.P."/>
            <person name="Friesen T.L."/>
        </authorList>
    </citation>
    <scope>NUCLEOTIDE SEQUENCE [LARGE SCALE GENOMIC DNA]</scope>
    <source>
        <strain evidence="2 3">0-1</strain>
    </source>
</reference>
<sequence length="938" mass="104416">MATFYHYGVDGTVITSSLDPAASAFASGPLDPGLAYEEQGDFVGAFLARREKANFSYLAFVAPQDQAPPDTSYGLPYNQPVEHPSYPCVTSEPTGHDQYPYNCFNSSQYAENNRFHDSASNLGQTGWTSQSAARGGYPNPEEIRHLYTLRDLLPYLQPERKFNALEGPVLDIVEEDKGTVLAHQIPKKLLVLFLGRKVVNRFIRTLHPRDDVTTQDICLPRGRASEVALQILLGWMMRACQYHMMDTMEYIRVPHHLFSACSLAETMEFFGLYKDALRVDKYIAKNHFSRPLFAKELACVWSLLGESNRYVYAVIKIVAERLRQHEKNGAKPVKGINDDMYALLKATPRLEARVRDSALNEKYRPVFGTQWTKNLEDNTEDQRRNSVLNIEASGQGSPGKTYPNSQETGLLVKKPQPAGPTKAVRKFGTLRIVPEATKATSKRDPAVTESSLGPAKITPKPQRQSDTFYYDSQSIPYWDDSTGVIHNIPSSPSRHHDESRVKPIAGWYNPYTEIVGGGFYSQVSAPDGGAATFEDRSHTHDRSTETKVMSECDFLTKRPTSKEDTETTFKNVSDSFHVQSDKSVEISKKNRLRRVLRKRDASEELRQGATATIKAAALKCGVRNIREHKSSTSLNVTGLLGKKNSKLTARTSSWAFSHRPATSASPNIPKVGDSFAVLHTRASSEERKPPVANASFPLKAFVKKQEAGRFIERTPTLDRVRKLRTEEQAKAFAILEGRMPEVETTQEDDLQFSGKLALHVIKPKMTRARRNALNDKEHQESNSIMGVDLLDGNSASSSVYSSDEGDELEKLAKAVAGLRPFQDLPSPSKLGSFQHYSVIPDGLDLRDIHAVKEQAGGNEPCGQEENSQGSTVADAEAKPAKAPSAVDTFANRTGAAHSSDESLVTLSSEDYDRLSGEEKLKMEQNGVKRRWYRGFRKV</sequence>
<evidence type="ECO:0000313" key="3">
    <source>
        <dbReference type="Proteomes" id="UP000001067"/>
    </source>
</evidence>
<dbReference type="KEGG" id="pte:PTT_10988"/>
<keyword evidence="3" id="KW-1185">Reference proteome</keyword>
<dbReference type="OrthoDB" id="3793524at2759"/>
<organism evidence="3">
    <name type="scientific">Pyrenophora teres f. teres (strain 0-1)</name>
    <name type="common">Barley net blotch fungus</name>
    <name type="synonym">Drechslera teres f. teres</name>
    <dbReference type="NCBI Taxonomy" id="861557"/>
    <lineage>
        <taxon>Eukaryota</taxon>
        <taxon>Fungi</taxon>
        <taxon>Dikarya</taxon>
        <taxon>Ascomycota</taxon>
        <taxon>Pezizomycotina</taxon>
        <taxon>Dothideomycetes</taxon>
        <taxon>Pleosporomycetidae</taxon>
        <taxon>Pleosporales</taxon>
        <taxon>Pleosporineae</taxon>
        <taxon>Pleosporaceae</taxon>
        <taxon>Pyrenophora</taxon>
    </lineage>
</organism>
<proteinExistence type="predicted"/>
<feature type="region of interest" description="Disordered" evidence="1">
    <location>
        <begin position="855"/>
        <end position="884"/>
    </location>
</feature>
<protein>
    <submittedName>
        <fullName evidence="2">Uncharacterized protein</fullName>
    </submittedName>
</protein>
<accession>E3RQI3</accession>
<evidence type="ECO:0000256" key="1">
    <source>
        <dbReference type="SAM" id="MobiDB-lite"/>
    </source>
</evidence>
<dbReference type="HOGENOM" id="CLU_312632_0_0_1"/>
<dbReference type="Proteomes" id="UP000001067">
    <property type="component" value="Unassembled WGS sequence"/>
</dbReference>
<gene>
    <name evidence="2" type="ORF">PTT_10988</name>
</gene>
<dbReference type="EMBL" id="GL534503">
    <property type="protein sequence ID" value="EFQ92012.1"/>
    <property type="molecule type" value="Genomic_DNA"/>
</dbReference>
<feature type="region of interest" description="Disordered" evidence="1">
    <location>
        <begin position="438"/>
        <end position="464"/>
    </location>
</feature>
<name>E3RQI3_PYRTT</name>